<comment type="caution">
    <text evidence="5">The sequence shown here is derived from an EMBL/GenBank/DDBJ whole genome shotgun (WGS) entry which is preliminary data.</text>
</comment>
<dbReference type="FunFam" id="4.10.400.10:FF:000128">
    <property type="entry name" value="Vermiform, isoform H"/>
    <property type="match status" value="1"/>
</dbReference>
<feature type="compositionally biased region" description="Basic residues" evidence="3">
    <location>
        <begin position="7"/>
        <end position="20"/>
    </location>
</feature>
<dbReference type="SUPFAM" id="SSF57424">
    <property type="entry name" value="LDL receptor-like module"/>
    <property type="match status" value="1"/>
</dbReference>
<feature type="region of interest" description="Disordered" evidence="3">
    <location>
        <begin position="1"/>
        <end position="42"/>
    </location>
</feature>
<dbReference type="InterPro" id="IPR002172">
    <property type="entry name" value="LDrepeatLR_classA_rpt"/>
</dbReference>
<dbReference type="PROSITE" id="PS50068">
    <property type="entry name" value="LDLRA_2"/>
    <property type="match status" value="1"/>
</dbReference>
<dbReference type="CDD" id="cd00112">
    <property type="entry name" value="LDLa"/>
    <property type="match status" value="1"/>
</dbReference>
<dbReference type="SMART" id="SM00192">
    <property type="entry name" value="LDLa"/>
    <property type="match status" value="1"/>
</dbReference>
<dbReference type="Gene3D" id="3.20.20.370">
    <property type="entry name" value="Glycoside hydrolase/deacetylase"/>
    <property type="match status" value="1"/>
</dbReference>
<evidence type="ECO:0000259" key="4">
    <source>
        <dbReference type="PROSITE" id="PS50940"/>
    </source>
</evidence>
<dbReference type="SUPFAM" id="SSF57625">
    <property type="entry name" value="Invertebrate chitin-binding proteins"/>
    <property type="match status" value="1"/>
</dbReference>
<feature type="disulfide bond" evidence="2">
    <location>
        <begin position="247"/>
        <end position="262"/>
    </location>
</feature>
<dbReference type="GO" id="GO:0005576">
    <property type="term" value="C:extracellular region"/>
    <property type="evidence" value="ECO:0007669"/>
    <property type="project" value="InterPro"/>
</dbReference>
<evidence type="ECO:0000256" key="3">
    <source>
        <dbReference type="SAM" id="MobiDB-lite"/>
    </source>
</evidence>
<dbReference type="GO" id="GO:0016787">
    <property type="term" value="F:hydrolase activity"/>
    <property type="evidence" value="ECO:0007669"/>
    <property type="project" value="UniProtKB-ARBA"/>
</dbReference>
<keyword evidence="6" id="KW-1185">Reference proteome</keyword>
<dbReference type="InterPro" id="IPR052740">
    <property type="entry name" value="CE4"/>
</dbReference>
<dbReference type="SUPFAM" id="SSF88713">
    <property type="entry name" value="Glycoside hydrolase/deacetylase"/>
    <property type="match status" value="1"/>
</dbReference>
<dbReference type="EMBL" id="CAJNRD030001121">
    <property type="protein sequence ID" value="CAG5096378.1"/>
    <property type="molecule type" value="Genomic_DNA"/>
</dbReference>
<dbReference type="InterPro" id="IPR002557">
    <property type="entry name" value="Chitin-bd_dom"/>
</dbReference>
<dbReference type="PROSITE" id="PS50940">
    <property type="entry name" value="CHIT_BIND_II"/>
    <property type="match status" value="1"/>
</dbReference>
<dbReference type="Gene3D" id="2.170.140.10">
    <property type="entry name" value="Chitin binding domain"/>
    <property type="match status" value="1"/>
</dbReference>
<dbReference type="PANTHER" id="PTHR45985:SF1">
    <property type="entry name" value="VERMIFORM, ISOFORM I"/>
    <property type="match status" value="1"/>
</dbReference>
<gene>
    <name evidence="5" type="ORF">HICCMSTLAB_LOCUS8180</name>
</gene>
<dbReference type="FunFam" id="3.20.20.370:FF:000003">
    <property type="entry name" value="CLUMA_CG003232, isoform B"/>
    <property type="match status" value="1"/>
</dbReference>
<dbReference type="PANTHER" id="PTHR45985">
    <property type="match status" value="1"/>
</dbReference>
<dbReference type="SMART" id="SM00494">
    <property type="entry name" value="ChtBD2"/>
    <property type="match status" value="1"/>
</dbReference>
<dbReference type="PROSITE" id="PS01209">
    <property type="entry name" value="LDLRA_1"/>
    <property type="match status" value="1"/>
</dbReference>
<reference evidence="5" key="1">
    <citation type="submission" date="2021-04" db="EMBL/GenBank/DDBJ databases">
        <authorList>
            <person name="Chebbi M.A.C M."/>
        </authorList>
    </citation>
    <scope>NUCLEOTIDE SEQUENCE</scope>
</reference>
<keyword evidence="1 2" id="KW-1015">Disulfide bond</keyword>
<dbReference type="GO" id="GO:0008061">
    <property type="term" value="F:chitin binding"/>
    <property type="evidence" value="ECO:0007669"/>
    <property type="project" value="InterPro"/>
</dbReference>
<dbReference type="InterPro" id="IPR023415">
    <property type="entry name" value="LDLR_class-A_CS"/>
</dbReference>
<protein>
    <submittedName>
        <fullName evidence="5">Similar to CDA1: Chitin deacetylase 1 (Bombyx mori)</fullName>
    </submittedName>
</protein>
<dbReference type="InterPro" id="IPR036508">
    <property type="entry name" value="Chitin-bd_dom_sf"/>
</dbReference>
<proteinExistence type="predicted"/>
<dbReference type="Pfam" id="PF01607">
    <property type="entry name" value="CBM_14"/>
    <property type="match status" value="1"/>
</dbReference>
<dbReference type="InterPro" id="IPR011330">
    <property type="entry name" value="Glyco_hydro/deAcase_b/a-brl"/>
</dbReference>
<feature type="disulfide bond" evidence="2">
    <location>
        <begin position="228"/>
        <end position="240"/>
    </location>
</feature>
<evidence type="ECO:0000313" key="5">
    <source>
        <dbReference type="EMBL" id="CAG5096378.1"/>
    </source>
</evidence>
<feature type="disulfide bond" evidence="2">
    <location>
        <begin position="235"/>
        <end position="253"/>
    </location>
</feature>
<evidence type="ECO:0000256" key="1">
    <source>
        <dbReference type="ARBA" id="ARBA00023157"/>
    </source>
</evidence>
<sequence>MKGNKDKCRHLKNGKSRKNNKISLKYDNKRWQHHPDGESPLIEARRSGGPHIAGQEGAAVQTFSVLPTKIMSPKLLFLLGCLTIFAVSVRAQDDDSGDDQSPNAEELCDNRPGDEYFRLSTDGDCRDVVRCDKASEIGVTRLASVKCPTGLAFDIERQTCDWKTNVKNCDQLESVQDPGSSKSRVLVDWLLTWTNRPATGRARSPTVTSSRVKPRKILPILKTDEPICPEGKLSCGNGECVDKELFCNGKPDCKDESDENACTVETDPNRAPDCDPSQCQLPDCYCSADGTRIPGNIEVSQVPQMITITFNGAVNIDNIDLYEEIFNGQRHNPNGCTIRGTFFVSHKYTNYSAVQDLHRKGNEISIFSLTHKDDPQYWTQGSYDDWLAEMAGARLIIERFANITDGSIIGVRAPYLRVGGNKQFEMMADQFFVYDASITASLGRVPIWPYTLYFRMPHKCNGNGGNCPSRSHPVWEMVMNELDRRDDPTFDESLPGCHMVDSCSNVQAGDQFGRLLRHNFNRHYNSNRAPLGLHFHASWLKSKKEFKDELIKFIEEMLTKNDVYFVTMVQVIKWMQTPTELTAIKDFADWKETCDEKGQPYCSLPNACPLTTRELPGETLRLFTCMECPNNYPWLLDPTGDGFNAN</sequence>
<dbReference type="InterPro" id="IPR036055">
    <property type="entry name" value="LDL_receptor-like_sf"/>
</dbReference>
<dbReference type="CDD" id="cd10974">
    <property type="entry name" value="CE4_CDA_like_1"/>
    <property type="match status" value="1"/>
</dbReference>
<dbReference type="AlphaFoldDB" id="A0A8J2MMM4"/>
<feature type="compositionally biased region" description="Basic and acidic residues" evidence="3">
    <location>
        <begin position="24"/>
        <end position="37"/>
    </location>
</feature>
<evidence type="ECO:0000313" key="6">
    <source>
        <dbReference type="Proteomes" id="UP000786811"/>
    </source>
</evidence>
<dbReference type="Proteomes" id="UP000786811">
    <property type="component" value="Unassembled WGS sequence"/>
</dbReference>
<organism evidence="5 6">
    <name type="scientific">Cotesia congregata</name>
    <name type="common">Parasitoid wasp</name>
    <name type="synonym">Apanteles congregatus</name>
    <dbReference type="NCBI Taxonomy" id="51543"/>
    <lineage>
        <taxon>Eukaryota</taxon>
        <taxon>Metazoa</taxon>
        <taxon>Ecdysozoa</taxon>
        <taxon>Arthropoda</taxon>
        <taxon>Hexapoda</taxon>
        <taxon>Insecta</taxon>
        <taxon>Pterygota</taxon>
        <taxon>Neoptera</taxon>
        <taxon>Endopterygota</taxon>
        <taxon>Hymenoptera</taxon>
        <taxon>Apocrita</taxon>
        <taxon>Ichneumonoidea</taxon>
        <taxon>Braconidae</taxon>
        <taxon>Microgastrinae</taxon>
        <taxon>Cotesia</taxon>
    </lineage>
</organism>
<feature type="domain" description="Chitin-binding type-2" evidence="4">
    <location>
        <begin position="105"/>
        <end position="171"/>
    </location>
</feature>
<dbReference type="Pfam" id="PF00057">
    <property type="entry name" value="Ldl_recept_a"/>
    <property type="match status" value="1"/>
</dbReference>
<dbReference type="Gene3D" id="4.10.400.10">
    <property type="entry name" value="Low-density Lipoprotein Receptor"/>
    <property type="match status" value="1"/>
</dbReference>
<evidence type="ECO:0000256" key="2">
    <source>
        <dbReference type="PROSITE-ProRule" id="PRU00124"/>
    </source>
</evidence>
<name>A0A8J2MMM4_COTCN</name>
<dbReference type="GO" id="GO:0005975">
    <property type="term" value="P:carbohydrate metabolic process"/>
    <property type="evidence" value="ECO:0007669"/>
    <property type="project" value="InterPro"/>
</dbReference>
<accession>A0A8J2MMM4</accession>
<dbReference type="OrthoDB" id="504708at2759"/>